<evidence type="ECO:0000256" key="4">
    <source>
        <dbReference type="ARBA" id="ARBA00022741"/>
    </source>
</evidence>
<dbReference type="Gene3D" id="3.40.50.300">
    <property type="entry name" value="P-loop containing nucleotide triphosphate hydrolases"/>
    <property type="match status" value="2"/>
</dbReference>
<dbReference type="InterPro" id="IPR004604">
    <property type="entry name" value="DNA_recomb/repair_RecN"/>
</dbReference>
<evidence type="ECO:0000313" key="13">
    <source>
        <dbReference type="Proteomes" id="UP000004295"/>
    </source>
</evidence>
<dbReference type="Proteomes" id="UP000004295">
    <property type="component" value="Unassembled WGS sequence"/>
</dbReference>
<dbReference type="STRING" id="553175.POREN0001_0330"/>
<dbReference type="EMBL" id="ACNN01000020">
    <property type="protein sequence ID" value="EEN82809.1"/>
    <property type="molecule type" value="Genomic_DNA"/>
</dbReference>
<keyword evidence="13" id="KW-1185">Reference proteome</keyword>
<evidence type="ECO:0000256" key="8">
    <source>
        <dbReference type="ARBA" id="ARBA00033408"/>
    </source>
</evidence>
<feature type="domain" description="RecF/RecN/SMC N-terminal" evidence="11">
    <location>
        <begin position="2"/>
        <end position="509"/>
    </location>
</feature>
<dbReference type="PIRSF" id="PIRSF003128">
    <property type="entry name" value="RecN"/>
    <property type="match status" value="1"/>
</dbReference>
<keyword evidence="7 9" id="KW-0234">DNA repair</keyword>
<dbReference type="PANTHER" id="PTHR11059">
    <property type="entry name" value="DNA REPAIR PROTEIN RECN"/>
    <property type="match status" value="1"/>
</dbReference>
<feature type="coiled-coil region" evidence="10">
    <location>
        <begin position="159"/>
        <end position="186"/>
    </location>
</feature>
<gene>
    <name evidence="12" type="primary">recN</name>
    <name evidence="12" type="ORF">POREN0001_0330</name>
</gene>
<name>C3JAU1_POREA</name>
<evidence type="ECO:0000256" key="9">
    <source>
        <dbReference type="PIRNR" id="PIRNR003128"/>
    </source>
</evidence>
<dbReference type="NCBIfam" id="TIGR00634">
    <property type="entry name" value="recN"/>
    <property type="match status" value="1"/>
</dbReference>
<comment type="similarity">
    <text evidence="2 9">Belongs to the RecN family.</text>
</comment>
<proteinExistence type="inferred from homology"/>
<evidence type="ECO:0000256" key="2">
    <source>
        <dbReference type="ARBA" id="ARBA00009441"/>
    </source>
</evidence>
<evidence type="ECO:0000256" key="10">
    <source>
        <dbReference type="SAM" id="Coils"/>
    </source>
</evidence>
<keyword evidence="4" id="KW-0547">Nucleotide-binding</keyword>
<dbReference type="SUPFAM" id="SSF52540">
    <property type="entry name" value="P-loop containing nucleoside triphosphate hydrolases"/>
    <property type="match status" value="1"/>
</dbReference>
<evidence type="ECO:0000256" key="3">
    <source>
        <dbReference type="ARBA" id="ARBA00021315"/>
    </source>
</evidence>
<dbReference type="PANTHER" id="PTHR11059:SF0">
    <property type="entry name" value="DNA REPAIR PROTEIN RECN"/>
    <property type="match status" value="1"/>
</dbReference>
<dbReference type="CDD" id="cd03241">
    <property type="entry name" value="ABC_RecN"/>
    <property type="match status" value="2"/>
</dbReference>
<dbReference type="InterPro" id="IPR003395">
    <property type="entry name" value="RecF/RecN/SMC_N"/>
</dbReference>
<keyword evidence="6" id="KW-0067">ATP-binding</keyword>
<keyword evidence="5 9" id="KW-0227">DNA damage</keyword>
<dbReference type="eggNOG" id="COG0497">
    <property type="taxonomic scope" value="Bacteria"/>
</dbReference>
<dbReference type="AlphaFoldDB" id="C3JAU1"/>
<dbReference type="GO" id="GO:0009432">
    <property type="term" value="P:SOS response"/>
    <property type="evidence" value="ECO:0007669"/>
    <property type="project" value="TreeGrafter"/>
</dbReference>
<evidence type="ECO:0000256" key="7">
    <source>
        <dbReference type="ARBA" id="ARBA00023204"/>
    </source>
</evidence>
<comment type="caution">
    <text evidence="12">The sequence shown here is derived from an EMBL/GenBank/DDBJ whole genome shotgun (WGS) entry which is preliminary data.</text>
</comment>
<dbReference type="GeneID" id="93365319"/>
<protein>
    <recommendedName>
        <fullName evidence="3 9">DNA repair protein RecN</fullName>
    </recommendedName>
    <alternativeName>
        <fullName evidence="8 9">Recombination protein N</fullName>
    </alternativeName>
</protein>
<dbReference type="GO" id="GO:0043590">
    <property type="term" value="C:bacterial nucleoid"/>
    <property type="evidence" value="ECO:0007669"/>
    <property type="project" value="TreeGrafter"/>
</dbReference>
<evidence type="ECO:0000256" key="6">
    <source>
        <dbReference type="ARBA" id="ARBA00022840"/>
    </source>
</evidence>
<dbReference type="FunFam" id="3.40.50.300:FF:000319">
    <property type="entry name" value="DNA repair protein RecN"/>
    <property type="match status" value="1"/>
</dbReference>
<evidence type="ECO:0000256" key="1">
    <source>
        <dbReference type="ARBA" id="ARBA00003618"/>
    </source>
</evidence>
<evidence type="ECO:0000259" key="11">
    <source>
        <dbReference type="Pfam" id="PF02463"/>
    </source>
</evidence>
<dbReference type="Pfam" id="PF02463">
    <property type="entry name" value="SMC_N"/>
    <property type="match status" value="1"/>
</dbReference>
<reference evidence="12 13" key="1">
    <citation type="submission" date="2009-04" db="EMBL/GenBank/DDBJ databases">
        <authorList>
            <person name="Sebastian Y."/>
            <person name="Madupu R."/>
            <person name="Durkin A.S."/>
            <person name="Torralba M."/>
            <person name="Methe B."/>
            <person name="Sutton G.G."/>
            <person name="Strausberg R.L."/>
            <person name="Nelson K.E."/>
        </authorList>
    </citation>
    <scope>NUCLEOTIDE SEQUENCE [LARGE SCALE GENOMIC DNA]</scope>
    <source>
        <strain evidence="13">ATCC 35406 / BCRC 14492 / JCM 8526 / NCTC 13058 / HG 370</strain>
    </source>
</reference>
<keyword evidence="10" id="KW-0175">Coiled coil</keyword>
<dbReference type="InterPro" id="IPR027417">
    <property type="entry name" value="P-loop_NTPase"/>
</dbReference>
<dbReference type="GO" id="GO:0006281">
    <property type="term" value="P:DNA repair"/>
    <property type="evidence" value="ECO:0007669"/>
    <property type="project" value="UniProtKB-KW"/>
</dbReference>
<dbReference type="GO" id="GO:0005524">
    <property type="term" value="F:ATP binding"/>
    <property type="evidence" value="ECO:0007669"/>
    <property type="project" value="UniProtKB-KW"/>
</dbReference>
<organism evidence="12 13">
    <name type="scientific">Porphyromonas endodontalis (strain ATCC 35406 / DSM 24491 / JCM 8526 / CCUG 16442 / BCRC 14492 / NCTC 13058 / HG 370)</name>
    <name type="common">Bacteroides endodontalis</name>
    <dbReference type="NCBI Taxonomy" id="553175"/>
    <lineage>
        <taxon>Bacteria</taxon>
        <taxon>Pseudomonadati</taxon>
        <taxon>Bacteroidota</taxon>
        <taxon>Bacteroidia</taxon>
        <taxon>Bacteroidales</taxon>
        <taxon>Porphyromonadaceae</taxon>
        <taxon>Porphyromonas</taxon>
    </lineage>
</organism>
<accession>C3JAU1</accession>
<evidence type="ECO:0000256" key="5">
    <source>
        <dbReference type="ARBA" id="ARBA00022763"/>
    </source>
</evidence>
<evidence type="ECO:0000313" key="12">
    <source>
        <dbReference type="EMBL" id="EEN82809.1"/>
    </source>
</evidence>
<dbReference type="GO" id="GO:0006310">
    <property type="term" value="P:DNA recombination"/>
    <property type="evidence" value="ECO:0007669"/>
    <property type="project" value="InterPro"/>
</dbReference>
<sequence>MLQLLRIQDFILIDLLEVSFASGFTSITGETGAGKSIFVGALSMLQGRRADSSLVKAGAKRSVIEATFVELPPHVEEWLRQRDLWMEDGACVVWREISAMGRSRCFINDTPVSLATLSELGVLLIDIHSQHQNLQLSSNQFQLHIVDRMSDDPQLLSAYKASYTQYEEATHALEELKSQIARSREEYDYNLFRYQELSDAQLVEGEEEGLLEEETLLRHADEIKSTLYQVQEMLDGESSNVISQLSGAIRQLEEITSKFPRVESHLERLSSCAIDMRDVARDLASFTEQVDTNPEALAHVTARLDLINTLCQKYHHSDTKGLIALREELHKKVQFCDGQEDLLLEAEKKSAAALKEVRLLGEKLSKTRQSTALKLGKKLSEELRLLEMPHARVEFRVTPLDAPSPTGYDRVEVLFSANGDAELQPVGSVASGGEMARLMLSIKAMLAACDHLPTILFDEIDTGVSGRVADRMGQVLRSMGHHLQVIAITHLPQIAARSEAQMAISKHYNEETERASTELRTLSPQEREEEVARLISGSVITPVAIAAAQELLQNND</sequence>
<comment type="function">
    <text evidence="1 9">May be involved in recombinational repair of damaged DNA.</text>
</comment>
<dbReference type="RefSeq" id="WP_004333766.1">
    <property type="nucleotide sequence ID" value="NZ_ACNN01000020.1"/>
</dbReference>